<feature type="compositionally biased region" description="Polar residues" evidence="1">
    <location>
        <begin position="83"/>
        <end position="92"/>
    </location>
</feature>
<feature type="region of interest" description="Disordered" evidence="1">
    <location>
        <begin position="60"/>
        <end position="92"/>
    </location>
</feature>
<proteinExistence type="predicted"/>
<organism evidence="2 3">
    <name type="scientific">Gordonia rhizosphera NBRC 16068</name>
    <dbReference type="NCBI Taxonomy" id="1108045"/>
    <lineage>
        <taxon>Bacteria</taxon>
        <taxon>Bacillati</taxon>
        <taxon>Actinomycetota</taxon>
        <taxon>Actinomycetes</taxon>
        <taxon>Mycobacteriales</taxon>
        <taxon>Gordoniaceae</taxon>
        <taxon>Gordonia</taxon>
    </lineage>
</organism>
<evidence type="ECO:0000313" key="2">
    <source>
        <dbReference type="EMBL" id="GAB93750.1"/>
    </source>
</evidence>
<comment type="caution">
    <text evidence="2">The sequence shown here is derived from an EMBL/GenBank/DDBJ whole genome shotgun (WGS) entry which is preliminary data.</text>
</comment>
<evidence type="ECO:0000313" key="3">
    <source>
        <dbReference type="Proteomes" id="UP000008363"/>
    </source>
</evidence>
<dbReference type="Proteomes" id="UP000008363">
    <property type="component" value="Unassembled WGS sequence"/>
</dbReference>
<gene>
    <name evidence="2" type="ORF">GORHZ_244_00020</name>
</gene>
<sequence length="92" mass="9814">MTKVRRGTCRGTCHYHYALAVTHTPEIPAHRFRQFGRREALRTLLLGTAALTAAACTGDNPAPSAPEPHARWGCAHPTVTPAPGSTNSPSRG</sequence>
<keyword evidence="3" id="KW-1185">Reference proteome</keyword>
<protein>
    <submittedName>
        <fullName evidence="2">Uncharacterized protein</fullName>
    </submittedName>
</protein>
<dbReference type="STRING" id="1108045.GORHZ_244_00020"/>
<accession>K6W3L3</accession>
<name>K6W3L3_9ACTN</name>
<dbReference type="AlphaFoldDB" id="K6W3L3"/>
<dbReference type="EMBL" id="BAHC01000244">
    <property type="protein sequence ID" value="GAB93750.1"/>
    <property type="molecule type" value="Genomic_DNA"/>
</dbReference>
<evidence type="ECO:0000256" key="1">
    <source>
        <dbReference type="SAM" id="MobiDB-lite"/>
    </source>
</evidence>
<reference evidence="2 3" key="1">
    <citation type="submission" date="2012-08" db="EMBL/GenBank/DDBJ databases">
        <title>Whole genome shotgun sequence of Gordonia rhizosphera NBRC 16068.</title>
        <authorList>
            <person name="Takarada H."/>
            <person name="Isaki S."/>
            <person name="Hosoyama A."/>
            <person name="Tsuchikane K."/>
            <person name="Katsumata H."/>
            <person name="Baba S."/>
            <person name="Ohji S."/>
            <person name="Yamazaki S."/>
            <person name="Fujita N."/>
        </authorList>
    </citation>
    <scope>NUCLEOTIDE SEQUENCE [LARGE SCALE GENOMIC DNA]</scope>
    <source>
        <strain evidence="2 3">NBRC 16068</strain>
    </source>
</reference>